<dbReference type="SMART" id="SM00358">
    <property type="entry name" value="DSRM"/>
    <property type="match status" value="2"/>
</dbReference>
<accession>A0A9D4ZDH0</accession>
<dbReference type="PANTHER" id="PTHR46031:SF35">
    <property type="entry name" value="DRBM DOMAIN-CONTAINING PROTEIN"/>
    <property type="match status" value="1"/>
</dbReference>
<dbReference type="PANTHER" id="PTHR46031">
    <property type="match status" value="1"/>
</dbReference>
<feature type="region of interest" description="Disordered" evidence="4">
    <location>
        <begin position="128"/>
        <end position="223"/>
    </location>
</feature>
<keyword evidence="7" id="KW-1185">Reference proteome</keyword>
<name>A0A9D4ZDH0_ADICA</name>
<dbReference type="Gene3D" id="3.30.160.20">
    <property type="match status" value="2"/>
</dbReference>
<feature type="compositionally biased region" description="Basic and acidic residues" evidence="4">
    <location>
        <begin position="166"/>
        <end position="177"/>
    </location>
</feature>
<dbReference type="OrthoDB" id="1904943at2759"/>
<dbReference type="EMBL" id="JABFUD020000013">
    <property type="protein sequence ID" value="KAI5071274.1"/>
    <property type="molecule type" value="Genomic_DNA"/>
</dbReference>
<evidence type="ECO:0000256" key="4">
    <source>
        <dbReference type="SAM" id="MobiDB-lite"/>
    </source>
</evidence>
<dbReference type="Pfam" id="PF00035">
    <property type="entry name" value="dsrm"/>
    <property type="match status" value="2"/>
</dbReference>
<dbReference type="Proteomes" id="UP000886520">
    <property type="component" value="Chromosome 13"/>
</dbReference>
<dbReference type="PROSITE" id="PS50137">
    <property type="entry name" value="DS_RBD"/>
    <property type="match status" value="1"/>
</dbReference>
<dbReference type="InterPro" id="IPR014720">
    <property type="entry name" value="dsRBD_dom"/>
</dbReference>
<evidence type="ECO:0000256" key="1">
    <source>
        <dbReference type="ARBA" id="ARBA00022737"/>
    </source>
</evidence>
<evidence type="ECO:0000313" key="6">
    <source>
        <dbReference type="EMBL" id="KAI5071274.1"/>
    </source>
</evidence>
<evidence type="ECO:0000256" key="2">
    <source>
        <dbReference type="ARBA" id="ARBA00022884"/>
    </source>
</evidence>
<feature type="compositionally biased region" description="Acidic residues" evidence="4">
    <location>
        <begin position="131"/>
        <end position="143"/>
    </location>
</feature>
<evidence type="ECO:0000259" key="5">
    <source>
        <dbReference type="PROSITE" id="PS50137"/>
    </source>
</evidence>
<gene>
    <name evidence="6" type="ORF">GOP47_0013525</name>
</gene>
<feature type="domain" description="DRBM" evidence="5">
    <location>
        <begin position="53"/>
        <end position="121"/>
    </location>
</feature>
<reference evidence="6" key="1">
    <citation type="submission" date="2021-01" db="EMBL/GenBank/DDBJ databases">
        <title>Adiantum capillus-veneris genome.</title>
        <authorList>
            <person name="Fang Y."/>
            <person name="Liao Q."/>
        </authorList>
    </citation>
    <scope>NUCLEOTIDE SEQUENCE</scope>
    <source>
        <strain evidence="6">H3</strain>
        <tissue evidence="6">Leaf</tissue>
    </source>
</reference>
<protein>
    <recommendedName>
        <fullName evidence="5">DRBM domain-containing protein</fullName>
    </recommendedName>
</protein>
<feature type="compositionally biased region" description="Polar residues" evidence="4">
    <location>
        <begin position="184"/>
        <end position="196"/>
    </location>
</feature>
<dbReference type="GO" id="GO:0003723">
    <property type="term" value="F:RNA binding"/>
    <property type="evidence" value="ECO:0007669"/>
    <property type="project" value="UniProtKB-UniRule"/>
</dbReference>
<keyword evidence="1" id="KW-0677">Repeat</keyword>
<proteinExistence type="predicted"/>
<dbReference type="SUPFAM" id="SSF54768">
    <property type="entry name" value="dsRNA-binding domain-like"/>
    <property type="match status" value="2"/>
</dbReference>
<organism evidence="6 7">
    <name type="scientific">Adiantum capillus-veneris</name>
    <name type="common">Maidenhair fern</name>
    <dbReference type="NCBI Taxonomy" id="13818"/>
    <lineage>
        <taxon>Eukaryota</taxon>
        <taxon>Viridiplantae</taxon>
        <taxon>Streptophyta</taxon>
        <taxon>Embryophyta</taxon>
        <taxon>Tracheophyta</taxon>
        <taxon>Polypodiopsida</taxon>
        <taxon>Polypodiidae</taxon>
        <taxon>Polypodiales</taxon>
        <taxon>Pteridineae</taxon>
        <taxon>Pteridaceae</taxon>
        <taxon>Vittarioideae</taxon>
        <taxon>Adiantum</taxon>
    </lineage>
</organism>
<comment type="caution">
    <text evidence="6">The sequence shown here is derived from an EMBL/GenBank/DDBJ whole genome shotgun (WGS) entry which is preliminary data.</text>
</comment>
<dbReference type="AlphaFoldDB" id="A0A9D4ZDH0"/>
<evidence type="ECO:0000313" key="7">
    <source>
        <dbReference type="Proteomes" id="UP000886520"/>
    </source>
</evidence>
<evidence type="ECO:0000256" key="3">
    <source>
        <dbReference type="PROSITE-ProRule" id="PRU00266"/>
    </source>
</evidence>
<sequence length="247" mass="26286">MFKSQLQEYAQKAGLAAPIYDVTKEGPSHEPQFKASVTIHGKTEIGQLHESGLCKNLLQEYAQKCKLPLPVYNVVKTGEVHSPMFSATVEIAGVHYNGGKCKTKKEAEIKAAKTALVAIYADSGPSRLDAAEDQAADAVEDQAVDEKPTPEPKSGNKRKKLFKVGSDSRKQKVKVEQTPDAEAVNNSGDNSEQANGSPAKASGDLTSQVPKQEVCEQELVGSPADSCTAAAIKATSCNNSSAQEQRA</sequence>
<keyword evidence="2 3" id="KW-0694">RNA-binding</keyword>